<proteinExistence type="predicted"/>
<dbReference type="Proteomes" id="UP000003155">
    <property type="component" value="Unassembled WGS sequence"/>
</dbReference>
<keyword evidence="2" id="KW-1185">Reference proteome</keyword>
<protein>
    <submittedName>
        <fullName evidence="1">Uncharacterized protein</fullName>
    </submittedName>
</protein>
<sequence>MKTKTPYRVQVLPPAWAIMERYRGKRAGFVFDVPTTDVILNGMHHIQRNIGMETPLTFHCLSHNKIFY</sequence>
<reference evidence="1 2" key="1">
    <citation type="submission" date="2011-02" db="EMBL/GenBank/DDBJ databases">
        <authorList>
            <person name="Durkin A.S."/>
            <person name="Madupu R."/>
            <person name="Torralba M."/>
            <person name="Gillis M."/>
            <person name="Methe B."/>
            <person name="Sutton G."/>
            <person name="Nelson K.E."/>
        </authorList>
    </citation>
    <scope>NUCLEOTIDE SEQUENCE [LARGE SCALE GENOMIC DNA]</scope>
    <source>
        <strain evidence="1 2">CRIS 18C-A</strain>
    </source>
</reference>
<name>F0HB21_9BACT</name>
<dbReference type="AlphaFoldDB" id="F0HB21"/>
<dbReference type="EMBL" id="AEXO01000120">
    <property type="protein sequence ID" value="EGC84997.1"/>
    <property type="molecule type" value="Genomic_DNA"/>
</dbReference>
<organism evidence="1 2">
    <name type="scientific">Prevotella denticola CRIS 18C-A</name>
    <dbReference type="NCBI Taxonomy" id="944557"/>
    <lineage>
        <taxon>Bacteria</taxon>
        <taxon>Pseudomonadati</taxon>
        <taxon>Bacteroidota</taxon>
        <taxon>Bacteroidia</taxon>
        <taxon>Bacteroidales</taxon>
        <taxon>Prevotellaceae</taxon>
        <taxon>Prevotella</taxon>
    </lineage>
</organism>
<dbReference type="SUPFAM" id="SSF56349">
    <property type="entry name" value="DNA breaking-rejoining enzymes"/>
    <property type="match status" value="1"/>
</dbReference>
<dbReference type="InterPro" id="IPR011010">
    <property type="entry name" value="DNA_brk_join_enz"/>
</dbReference>
<evidence type="ECO:0000313" key="1">
    <source>
        <dbReference type="EMBL" id="EGC84997.1"/>
    </source>
</evidence>
<evidence type="ECO:0000313" key="2">
    <source>
        <dbReference type="Proteomes" id="UP000003155"/>
    </source>
</evidence>
<dbReference type="GO" id="GO:0003677">
    <property type="term" value="F:DNA binding"/>
    <property type="evidence" value="ECO:0007669"/>
    <property type="project" value="InterPro"/>
</dbReference>
<comment type="caution">
    <text evidence="1">The sequence shown here is derived from an EMBL/GenBank/DDBJ whole genome shotgun (WGS) entry which is preliminary data.</text>
</comment>
<accession>F0HB21</accession>
<gene>
    <name evidence="1" type="ORF">HMPREF9303_1029</name>
</gene>